<reference evidence="7" key="1">
    <citation type="submission" date="2020-05" db="EMBL/GenBank/DDBJ databases">
        <authorList>
            <person name="Chiriac C."/>
            <person name="Salcher M."/>
            <person name="Ghai R."/>
            <person name="Kavagutti S V."/>
        </authorList>
    </citation>
    <scope>NUCLEOTIDE SEQUENCE</scope>
</reference>
<evidence type="ECO:0000256" key="3">
    <source>
        <dbReference type="ARBA" id="ARBA00022989"/>
    </source>
</evidence>
<dbReference type="AlphaFoldDB" id="A0A6J6KUH2"/>
<accession>A0A6J6KUH2</accession>
<comment type="subcellular location">
    <subcellularLocation>
        <location evidence="1">Membrane</location>
        <topology evidence="1">Multi-pass membrane protein</topology>
    </subcellularLocation>
</comment>
<evidence type="ECO:0000256" key="1">
    <source>
        <dbReference type="ARBA" id="ARBA00004141"/>
    </source>
</evidence>
<feature type="transmembrane region" description="Helical" evidence="5">
    <location>
        <begin position="218"/>
        <end position="238"/>
    </location>
</feature>
<evidence type="ECO:0000256" key="5">
    <source>
        <dbReference type="SAM" id="Phobius"/>
    </source>
</evidence>
<feature type="transmembrane region" description="Helical" evidence="5">
    <location>
        <begin position="185"/>
        <end position="206"/>
    </location>
</feature>
<feature type="transmembrane region" description="Helical" evidence="5">
    <location>
        <begin position="129"/>
        <end position="148"/>
    </location>
</feature>
<feature type="transmembrane region" description="Helical" evidence="5">
    <location>
        <begin position="245"/>
        <end position="267"/>
    </location>
</feature>
<feature type="transmembrane region" description="Helical" evidence="5">
    <location>
        <begin position="273"/>
        <end position="291"/>
    </location>
</feature>
<feature type="domain" description="EamA" evidence="6">
    <location>
        <begin position="17"/>
        <end position="143"/>
    </location>
</feature>
<dbReference type="InterPro" id="IPR037185">
    <property type="entry name" value="EmrE-like"/>
</dbReference>
<dbReference type="InterPro" id="IPR000620">
    <property type="entry name" value="EamA_dom"/>
</dbReference>
<dbReference type="SUPFAM" id="SSF103481">
    <property type="entry name" value="Multidrug resistance efflux transporter EmrE"/>
    <property type="match status" value="2"/>
</dbReference>
<dbReference type="EMBL" id="CAEZWE010000027">
    <property type="protein sequence ID" value="CAB4651864.1"/>
    <property type="molecule type" value="Genomic_DNA"/>
</dbReference>
<name>A0A6J6KUH2_9ZZZZ</name>
<evidence type="ECO:0000256" key="2">
    <source>
        <dbReference type="ARBA" id="ARBA00022692"/>
    </source>
</evidence>
<protein>
    <submittedName>
        <fullName evidence="7">Unannotated protein</fullName>
    </submittedName>
</protein>
<dbReference type="GO" id="GO:0016020">
    <property type="term" value="C:membrane"/>
    <property type="evidence" value="ECO:0007669"/>
    <property type="project" value="UniProtKB-SubCell"/>
</dbReference>
<keyword evidence="2 5" id="KW-0812">Transmembrane</keyword>
<gene>
    <name evidence="7" type="ORF">UFOPK2169_00817</name>
</gene>
<dbReference type="InterPro" id="IPR050638">
    <property type="entry name" value="AA-Vitamin_Transporters"/>
</dbReference>
<feature type="transmembrane region" description="Helical" evidence="5">
    <location>
        <begin position="45"/>
        <end position="63"/>
    </location>
</feature>
<keyword evidence="4 5" id="KW-0472">Membrane</keyword>
<evidence type="ECO:0000259" key="6">
    <source>
        <dbReference type="Pfam" id="PF00892"/>
    </source>
</evidence>
<evidence type="ECO:0000313" key="7">
    <source>
        <dbReference type="EMBL" id="CAB4651864.1"/>
    </source>
</evidence>
<feature type="transmembrane region" description="Helical" evidence="5">
    <location>
        <begin position="75"/>
        <end position="92"/>
    </location>
</feature>
<organism evidence="7">
    <name type="scientific">freshwater metagenome</name>
    <dbReference type="NCBI Taxonomy" id="449393"/>
    <lineage>
        <taxon>unclassified sequences</taxon>
        <taxon>metagenomes</taxon>
        <taxon>ecological metagenomes</taxon>
    </lineage>
</organism>
<sequence>MISSLSRTVRERQDIHIMAAAIAVFAWGTGPIMNKVMTVDTPAIVFYRTLLGTPLMVWVAYATGGGLSRELMRRTAVPGVLFALSFITGFASVKMTSIANATLITTIQPVLVVFIAPRLFGERLTPRQLGYSFLSLAGVLMVVMAAASSSGAHISGDMMAVANVVLWTAYFVLAKQNRMDGVHSWSFLAAIFVWLAIVVLPFGAITSNSLGQMTTKDWLCAAGMTLGPGLLGHGLMTWSQSHVDVTIASLLGLLSPVVSTALALVFLGELLTPWQVAGAFVVLASLALLVANQRGTTPKVSLEVPE</sequence>
<dbReference type="Pfam" id="PF00892">
    <property type="entry name" value="EamA"/>
    <property type="match status" value="2"/>
</dbReference>
<feature type="transmembrane region" description="Helical" evidence="5">
    <location>
        <begin position="15"/>
        <end position="33"/>
    </location>
</feature>
<dbReference type="PANTHER" id="PTHR32322:SF2">
    <property type="entry name" value="EAMA DOMAIN-CONTAINING PROTEIN"/>
    <property type="match status" value="1"/>
</dbReference>
<keyword evidence="3 5" id="KW-1133">Transmembrane helix</keyword>
<proteinExistence type="predicted"/>
<feature type="transmembrane region" description="Helical" evidence="5">
    <location>
        <begin position="98"/>
        <end position="117"/>
    </location>
</feature>
<feature type="domain" description="EamA" evidence="6">
    <location>
        <begin position="155"/>
        <end position="290"/>
    </location>
</feature>
<dbReference type="PANTHER" id="PTHR32322">
    <property type="entry name" value="INNER MEMBRANE TRANSPORTER"/>
    <property type="match status" value="1"/>
</dbReference>
<evidence type="ECO:0000256" key="4">
    <source>
        <dbReference type="ARBA" id="ARBA00023136"/>
    </source>
</evidence>